<accession>A0A550CI73</accession>
<protein>
    <submittedName>
        <fullName evidence="3">Uncharacterized protein</fullName>
    </submittedName>
</protein>
<evidence type="ECO:0000256" key="2">
    <source>
        <dbReference type="SAM" id="Phobius"/>
    </source>
</evidence>
<dbReference type="AlphaFoldDB" id="A0A550CI73"/>
<feature type="region of interest" description="Disordered" evidence="1">
    <location>
        <begin position="1"/>
        <end position="22"/>
    </location>
</feature>
<name>A0A550CI73_9AGAR</name>
<evidence type="ECO:0000313" key="3">
    <source>
        <dbReference type="EMBL" id="TRM64483.1"/>
    </source>
</evidence>
<sequence>MLRGERGEQAARSPARWPACGTTSSRQTALCSALNTTRPPSSTSQRTAVDACRHSTLARCRAHLTRRRCTIFGAGDLGSNRLAPGIVLDVIQPPPLTPSCIRAVSALSARSRAWSSAMSRRWDNVTRVQAVAFYMHPCQGARKRKVPGVPSQSQEATKSLDARTCRANMLPSLSHPISLSDFHASILSLVDSSESHEITCLSQCSRASFLGLPLWFVAIISNLLPIGTHFIAKPY</sequence>
<comment type="caution">
    <text evidence="3">The sequence shown here is derived from an EMBL/GenBank/DDBJ whole genome shotgun (WGS) entry which is preliminary data.</text>
</comment>
<gene>
    <name evidence="3" type="ORF">BD626DRAFT_491973</name>
</gene>
<reference evidence="3 4" key="1">
    <citation type="journal article" date="2019" name="New Phytol.">
        <title>Comparative genomics reveals unique wood-decay strategies and fruiting body development in the Schizophyllaceae.</title>
        <authorList>
            <person name="Almasi E."/>
            <person name="Sahu N."/>
            <person name="Krizsan K."/>
            <person name="Balint B."/>
            <person name="Kovacs G.M."/>
            <person name="Kiss B."/>
            <person name="Cseklye J."/>
            <person name="Drula E."/>
            <person name="Henrissat B."/>
            <person name="Nagy I."/>
            <person name="Chovatia M."/>
            <person name="Adam C."/>
            <person name="LaButti K."/>
            <person name="Lipzen A."/>
            <person name="Riley R."/>
            <person name="Grigoriev I.V."/>
            <person name="Nagy L.G."/>
        </authorList>
    </citation>
    <scope>NUCLEOTIDE SEQUENCE [LARGE SCALE GENOMIC DNA]</scope>
    <source>
        <strain evidence="3 4">NL-1724</strain>
    </source>
</reference>
<dbReference type="Proteomes" id="UP000320762">
    <property type="component" value="Unassembled WGS sequence"/>
</dbReference>
<keyword evidence="4" id="KW-1185">Reference proteome</keyword>
<dbReference type="EMBL" id="VDMD01000007">
    <property type="protein sequence ID" value="TRM64483.1"/>
    <property type="molecule type" value="Genomic_DNA"/>
</dbReference>
<keyword evidence="2" id="KW-0472">Membrane</keyword>
<evidence type="ECO:0000256" key="1">
    <source>
        <dbReference type="SAM" id="MobiDB-lite"/>
    </source>
</evidence>
<feature type="transmembrane region" description="Helical" evidence="2">
    <location>
        <begin position="209"/>
        <end position="232"/>
    </location>
</feature>
<proteinExistence type="predicted"/>
<organism evidence="3 4">
    <name type="scientific">Schizophyllum amplum</name>
    <dbReference type="NCBI Taxonomy" id="97359"/>
    <lineage>
        <taxon>Eukaryota</taxon>
        <taxon>Fungi</taxon>
        <taxon>Dikarya</taxon>
        <taxon>Basidiomycota</taxon>
        <taxon>Agaricomycotina</taxon>
        <taxon>Agaricomycetes</taxon>
        <taxon>Agaricomycetidae</taxon>
        <taxon>Agaricales</taxon>
        <taxon>Schizophyllaceae</taxon>
        <taxon>Schizophyllum</taxon>
    </lineage>
</organism>
<evidence type="ECO:0000313" key="4">
    <source>
        <dbReference type="Proteomes" id="UP000320762"/>
    </source>
</evidence>
<keyword evidence="2" id="KW-1133">Transmembrane helix</keyword>
<keyword evidence="2" id="KW-0812">Transmembrane</keyword>